<feature type="transmembrane region" description="Helical" evidence="1">
    <location>
        <begin position="179"/>
        <end position="199"/>
    </location>
</feature>
<protein>
    <submittedName>
        <fullName evidence="3">GHKL domain-containing protein</fullName>
    </submittedName>
</protein>
<sequence length="439" mass="50945">MYYTIATTLVQTYLIYAFAYKKVKINFKSIFAVILVIIVKPPVMTFLKDNFLSFIFVWFCNYVIAYFSIGKNFKRNLELSFFVELITLMAYYMSAGIVLILGYSINIKDIFNFNILFYNVNGYFILIYLGGMIAFGLLRKYIPMSFSDEDSRYRNFNGIYIVMAINILIKLINDLKVNYGIKLIAFVSINFFILIFYIINDKLYIKRVKDEIEIKEKENRIKELTLYIGTIEELVEKYREFKHDYKNIVLGAGAGGLNESNLLDKLNNEIVGDKSYNAFLNLKDISYIPLKSILSYYIMLSIKEKIEVSLITIGKVKESYISEVDFSRVMGIILENAIEEASVNDDKKVEIYVEVINDDLNITVANTFRQRKINLDEIYEKGYSSKGESRGLGLYNLRSIADRNYNMVLNTFISEGMFVQDIHFSSNNSKVIENQDTVL</sequence>
<dbReference type="PANTHER" id="PTHR40448:SF1">
    <property type="entry name" value="TWO-COMPONENT SENSOR HISTIDINE KINASE"/>
    <property type="match status" value="1"/>
</dbReference>
<evidence type="ECO:0000259" key="2">
    <source>
        <dbReference type="Pfam" id="PF14501"/>
    </source>
</evidence>
<feature type="transmembrane region" description="Helical" evidence="1">
    <location>
        <begin position="81"/>
        <end position="103"/>
    </location>
</feature>
<dbReference type="RefSeq" id="WP_202747445.1">
    <property type="nucleotide sequence ID" value="NZ_JAESWC010000002.1"/>
</dbReference>
<proteinExistence type="predicted"/>
<dbReference type="Gene3D" id="3.30.565.10">
    <property type="entry name" value="Histidine kinase-like ATPase, C-terminal domain"/>
    <property type="match status" value="1"/>
</dbReference>
<name>A0ABS1T635_9CLOT</name>
<comment type="caution">
    <text evidence="3">The sequence shown here is derived from an EMBL/GenBank/DDBJ whole genome shotgun (WGS) entry which is preliminary data.</text>
</comment>
<feature type="transmembrane region" description="Helical" evidence="1">
    <location>
        <begin position="115"/>
        <end position="135"/>
    </location>
</feature>
<gene>
    <name evidence="3" type="ORF">JK636_03390</name>
</gene>
<dbReference type="InterPro" id="IPR032834">
    <property type="entry name" value="NatK-like_C"/>
</dbReference>
<keyword evidence="4" id="KW-1185">Reference proteome</keyword>
<keyword evidence="1" id="KW-1133">Transmembrane helix</keyword>
<evidence type="ECO:0000256" key="1">
    <source>
        <dbReference type="SAM" id="Phobius"/>
    </source>
</evidence>
<feature type="transmembrane region" description="Helical" evidence="1">
    <location>
        <begin position="156"/>
        <end position="173"/>
    </location>
</feature>
<dbReference type="PANTHER" id="PTHR40448">
    <property type="entry name" value="TWO-COMPONENT SENSOR HISTIDINE KINASE"/>
    <property type="match status" value="1"/>
</dbReference>
<evidence type="ECO:0000313" key="3">
    <source>
        <dbReference type="EMBL" id="MBL4934800.1"/>
    </source>
</evidence>
<dbReference type="SUPFAM" id="SSF55874">
    <property type="entry name" value="ATPase domain of HSP90 chaperone/DNA topoisomerase II/histidine kinase"/>
    <property type="match status" value="1"/>
</dbReference>
<accession>A0ABS1T635</accession>
<dbReference type="EMBL" id="JAESWC010000002">
    <property type="protein sequence ID" value="MBL4934800.1"/>
    <property type="molecule type" value="Genomic_DNA"/>
</dbReference>
<evidence type="ECO:0000313" key="4">
    <source>
        <dbReference type="Proteomes" id="UP000632377"/>
    </source>
</evidence>
<dbReference type="Pfam" id="PF14501">
    <property type="entry name" value="HATPase_c_5"/>
    <property type="match status" value="1"/>
</dbReference>
<feature type="domain" description="Sensor histidine kinase NatK-like C-terminal" evidence="2">
    <location>
        <begin position="324"/>
        <end position="424"/>
    </location>
</feature>
<feature type="transmembrane region" description="Helical" evidence="1">
    <location>
        <begin position="50"/>
        <end position="69"/>
    </location>
</feature>
<dbReference type="InterPro" id="IPR036890">
    <property type="entry name" value="HATPase_C_sf"/>
</dbReference>
<keyword evidence="1" id="KW-0472">Membrane</keyword>
<feature type="transmembrane region" description="Helical" evidence="1">
    <location>
        <begin position="25"/>
        <end position="44"/>
    </location>
</feature>
<reference evidence="3 4" key="1">
    <citation type="submission" date="2021-01" db="EMBL/GenBank/DDBJ databases">
        <title>Genome public.</title>
        <authorList>
            <person name="Liu C."/>
            <person name="Sun Q."/>
        </authorList>
    </citation>
    <scope>NUCLEOTIDE SEQUENCE [LARGE SCALE GENOMIC DNA]</scope>
    <source>
        <strain evidence="3 4">YIM B02515</strain>
    </source>
</reference>
<keyword evidence="1" id="KW-0812">Transmembrane</keyword>
<dbReference type="Proteomes" id="UP000632377">
    <property type="component" value="Unassembled WGS sequence"/>
</dbReference>
<organism evidence="3 4">
    <name type="scientific">Clostridium rhizosphaerae</name>
    <dbReference type="NCBI Taxonomy" id="2803861"/>
    <lineage>
        <taxon>Bacteria</taxon>
        <taxon>Bacillati</taxon>
        <taxon>Bacillota</taxon>
        <taxon>Clostridia</taxon>
        <taxon>Eubacteriales</taxon>
        <taxon>Clostridiaceae</taxon>
        <taxon>Clostridium</taxon>
    </lineage>
</organism>